<feature type="transmembrane region" description="Helical" evidence="1">
    <location>
        <begin position="28"/>
        <end position="50"/>
    </location>
</feature>
<keyword evidence="1" id="KW-0812">Transmembrane</keyword>
<dbReference type="AlphaFoldDB" id="A0A7X6BPX1"/>
<dbReference type="EMBL" id="JAATJM010000002">
    <property type="protein sequence ID" value="NJC42230.1"/>
    <property type="molecule type" value="Genomic_DNA"/>
</dbReference>
<proteinExistence type="predicted"/>
<feature type="transmembrane region" description="Helical" evidence="1">
    <location>
        <begin position="56"/>
        <end position="75"/>
    </location>
</feature>
<evidence type="ECO:0000256" key="1">
    <source>
        <dbReference type="SAM" id="Phobius"/>
    </source>
</evidence>
<keyword evidence="1" id="KW-1133">Transmembrane helix</keyword>
<keyword evidence="1" id="KW-0472">Membrane</keyword>
<evidence type="ECO:0000313" key="2">
    <source>
        <dbReference type="EMBL" id="NJC42230.1"/>
    </source>
</evidence>
<dbReference type="Proteomes" id="UP000587415">
    <property type="component" value="Unassembled WGS sequence"/>
</dbReference>
<reference evidence="2 3" key="1">
    <citation type="submission" date="2020-03" db="EMBL/GenBank/DDBJ databases">
        <title>Genomic Encyclopedia of Type Strains, Phase IV (KMG-IV): sequencing the most valuable type-strain genomes for metagenomic binning, comparative biology and taxonomic classification.</title>
        <authorList>
            <person name="Goeker M."/>
        </authorList>
    </citation>
    <scope>NUCLEOTIDE SEQUENCE [LARGE SCALE GENOMIC DNA]</scope>
    <source>
        <strain evidence="2 3">DSM 4736</strain>
    </source>
</reference>
<gene>
    <name evidence="2" type="ORF">GGQ87_002525</name>
</gene>
<keyword evidence="3" id="KW-1185">Reference proteome</keyword>
<evidence type="ECO:0000313" key="3">
    <source>
        <dbReference type="Proteomes" id="UP000587415"/>
    </source>
</evidence>
<comment type="caution">
    <text evidence="2">The sequence shown here is derived from an EMBL/GenBank/DDBJ whole genome shotgun (WGS) entry which is preliminary data.</text>
</comment>
<accession>A0A7X6BPX1</accession>
<protein>
    <submittedName>
        <fullName evidence="2">Uncharacterized protein</fullName>
    </submittedName>
</protein>
<dbReference type="RefSeq" id="WP_168048283.1">
    <property type="nucleotide sequence ID" value="NZ_JAATJM010000002.1"/>
</dbReference>
<sequence length="88" mass="9689">MTNPDVSEQEAVARYRAELRTVGRSQRLAGFVLVVLGAIAVWTATYAGAAAPTVQWAGYAALAIGWALMLAAIFLRTRYHRRRLREGL</sequence>
<name>A0A7X6BPX1_9CAUL</name>
<organism evidence="2 3">
    <name type="scientific">Brevundimonas alba</name>
    <dbReference type="NCBI Taxonomy" id="74314"/>
    <lineage>
        <taxon>Bacteria</taxon>
        <taxon>Pseudomonadati</taxon>
        <taxon>Pseudomonadota</taxon>
        <taxon>Alphaproteobacteria</taxon>
        <taxon>Caulobacterales</taxon>
        <taxon>Caulobacteraceae</taxon>
        <taxon>Brevundimonas</taxon>
    </lineage>
</organism>